<protein>
    <submittedName>
        <fullName evidence="1">Uncharacterized protein</fullName>
    </submittedName>
</protein>
<proteinExistence type="predicted"/>
<dbReference type="AlphaFoldDB" id="A0AA97PI31"/>
<organism evidence="1">
    <name type="scientific">Pyricularia oryzae (strain Y34)</name>
    <name type="common">Rice blast fungus</name>
    <name type="synonym">Magnaporthe oryzae</name>
    <dbReference type="NCBI Taxonomy" id="1143189"/>
    <lineage>
        <taxon>Eukaryota</taxon>
        <taxon>Fungi</taxon>
        <taxon>Dikarya</taxon>
        <taxon>Ascomycota</taxon>
        <taxon>Pezizomycotina</taxon>
        <taxon>Sordariomycetes</taxon>
        <taxon>Sordariomycetidae</taxon>
        <taxon>Magnaporthales</taxon>
        <taxon>Pyriculariaceae</taxon>
        <taxon>Pyricularia</taxon>
    </lineage>
</organism>
<dbReference type="EMBL" id="JH793345">
    <property type="protein sequence ID" value="ELQ35372.1"/>
    <property type="molecule type" value="Genomic_DNA"/>
</dbReference>
<accession>A0AA97PI31</accession>
<sequence length="44" mass="5343">MYNTVGYLAKPIEYRSSEMFHYGVRYFFRSYSGLLRPQYLHMAV</sequence>
<evidence type="ECO:0000313" key="1">
    <source>
        <dbReference type="EMBL" id="ELQ35372.1"/>
    </source>
</evidence>
<dbReference type="Proteomes" id="UP000011086">
    <property type="component" value="Unassembled WGS sequence"/>
</dbReference>
<reference evidence="1" key="1">
    <citation type="journal article" date="2012" name="PLoS Genet.">
        <title>Comparative analysis of the genomes of two field isolates of the rice blast fungus Magnaporthe oryzae.</title>
        <authorList>
            <person name="Xue M."/>
            <person name="Yang J."/>
            <person name="Li Z."/>
            <person name="Hu S."/>
            <person name="Yao N."/>
            <person name="Dean R.A."/>
            <person name="Zhao W."/>
            <person name="Shen M."/>
            <person name="Zhang H."/>
            <person name="Li C."/>
            <person name="Liu L."/>
            <person name="Cao L."/>
            <person name="Xu X."/>
            <person name="Xing Y."/>
            <person name="Hsiang T."/>
            <person name="Zhang Z."/>
            <person name="Xu J.R."/>
            <person name="Peng Y.L."/>
        </authorList>
    </citation>
    <scope>NUCLEOTIDE SEQUENCE</scope>
    <source>
        <strain evidence="1">Y34</strain>
    </source>
</reference>
<gene>
    <name evidence="1" type="ORF">OOU_Y34scaffold00711g12</name>
</gene>
<name>A0AA97PI31_PYRO3</name>